<organism evidence="7 8">
    <name type="scientific">Acrobeloides nanus</name>
    <dbReference type="NCBI Taxonomy" id="290746"/>
    <lineage>
        <taxon>Eukaryota</taxon>
        <taxon>Metazoa</taxon>
        <taxon>Ecdysozoa</taxon>
        <taxon>Nematoda</taxon>
        <taxon>Chromadorea</taxon>
        <taxon>Rhabditida</taxon>
        <taxon>Tylenchina</taxon>
        <taxon>Cephalobomorpha</taxon>
        <taxon>Cephaloboidea</taxon>
        <taxon>Cephalobidae</taxon>
        <taxon>Acrobeloides</taxon>
    </lineage>
</organism>
<dbReference type="FunFam" id="1.10.640.10:FF:000003">
    <property type="entry name" value="chorion peroxidase"/>
    <property type="match status" value="1"/>
</dbReference>
<name>A0A914CZA2_9BILA</name>
<keyword evidence="3" id="KW-0560">Oxidoreductase</keyword>
<reference evidence="8" key="1">
    <citation type="submission" date="2022-11" db="UniProtKB">
        <authorList>
            <consortium name="WormBaseParasite"/>
        </authorList>
    </citation>
    <scope>IDENTIFICATION</scope>
</reference>
<keyword evidence="7" id="KW-1185">Reference proteome</keyword>
<dbReference type="GO" id="GO:0006979">
    <property type="term" value="P:response to oxidative stress"/>
    <property type="evidence" value="ECO:0007669"/>
    <property type="project" value="InterPro"/>
</dbReference>
<keyword evidence="2" id="KW-0964">Secreted</keyword>
<dbReference type="Pfam" id="PF03098">
    <property type="entry name" value="An_peroxidase"/>
    <property type="match status" value="1"/>
</dbReference>
<evidence type="ECO:0000313" key="7">
    <source>
        <dbReference type="Proteomes" id="UP000887540"/>
    </source>
</evidence>
<dbReference type="InterPro" id="IPR019791">
    <property type="entry name" value="Haem_peroxidase_animal"/>
</dbReference>
<dbReference type="InterPro" id="IPR010255">
    <property type="entry name" value="Haem_peroxidase_sf"/>
</dbReference>
<evidence type="ECO:0000313" key="8">
    <source>
        <dbReference type="WBParaSite" id="ACRNAN_scaffold160.g26679.t1"/>
    </source>
</evidence>
<keyword evidence="4 6" id="KW-0732">Signal</keyword>
<evidence type="ECO:0000256" key="3">
    <source>
        <dbReference type="ARBA" id="ARBA00022559"/>
    </source>
</evidence>
<evidence type="ECO:0000256" key="1">
    <source>
        <dbReference type="ARBA" id="ARBA00004613"/>
    </source>
</evidence>
<dbReference type="WBParaSite" id="ACRNAN_scaffold160.g26679.t1">
    <property type="protein sequence ID" value="ACRNAN_scaffold160.g26679.t1"/>
    <property type="gene ID" value="ACRNAN_scaffold160.g26679"/>
</dbReference>
<comment type="subcellular location">
    <subcellularLocation>
        <location evidence="1">Secreted</location>
    </subcellularLocation>
</comment>
<dbReference type="GO" id="GO:0020037">
    <property type="term" value="F:heme binding"/>
    <property type="evidence" value="ECO:0007669"/>
    <property type="project" value="InterPro"/>
</dbReference>
<dbReference type="SUPFAM" id="SSF48113">
    <property type="entry name" value="Heme-dependent peroxidases"/>
    <property type="match status" value="2"/>
</dbReference>
<evidence type="ECO:0000256" key="6">
    <source>
        <dbReference type="SAM" id="SignalP"/>
    </source>
</evidence>
<keyword evidence="3" id="KW-0575">Peroxidase</keyword>
<evidence type="ECO:0000256" key="4">
    <source>
        <dbReference type="ARBA" id="ARBA00022729"/>
    </source>
</evidence>
<feature type="chain" id="PRO_5037908535" evidence="6">
    <location>
        <begin position="20"/>
        <end position="897"/>
    </location>
</feature>
<evidence type="ECO:0000256" key="5">
    <source>
        <dbReference type="ARBA" id="ARBA00023180"/>
    </source>
</evidence>
<dbReference type="GO" id="GO:0005576">
    <property type="term" value="C:extracellular region"/>
    <property type="evidence" value="ECO:0007669"/>
    <property type="project" value="UniProtKB-SubCell"/>
</dbReference>
<sequence>MNIYLFLCLLGSFWWNVVSDRIPCGKSFVPCQPDALSANIQPRVYGVQNTQVKRSQIPEPLIRVAAHEARLEVEKVFNESGIKPLDYRHPAIVSIREYNWLHPIEQHMKDNSLSAYVSTLISRKLKQLGLKEADLLNGLSKTGLEESALGEICPRPATQTCLATSYRSFSGQCNNVQNPLWGTSLEPMQRLAIPAYADGIMSPREAKSGNSLPNARKLSLELFSNPFERHSSVTEMAAYWFHFVATDIGEVVPNQCLLKGLSVSLPCCLSGFSHPDCDQIDIPASDSFYKRVGVSCLPHSRTLPAPREDCQLGHREQANKVSSFIDASPIYGSSKETAQALRAHGSGRLQTSSYFGLYDLLPTDLNSGHYCQSDDPKKKCFASGSTDVNLLPGISAIHTLWLRQHNHLVDKLKEVNRHWSDEKLYEEARRIVIAQIQHITYTEMLPVIIGHENMKAFDVITAESDFESGYDVQIDATALNEFVTLASTLAFSWIANEAKRPFSEQFNNPNRLYEHFGLERVLQELFSDRAEKHGLKISEEFRGKFLKSKISGVGLDLIAMTLKQERDHGLPSYVSMRRHCGLSKLYTFNDLREIVSESYVADKMSNLYETVEDIDLLVGVMAEKPTKGSFVGPTLACIIGNQFYKTRRGDRFWYENFFAPSAFTAEQLAQIRRTSLARVICDLTDISEIQPHTFMTQDAYENVAIPCDSTVFPPMEMSAWIDPEAPLQLPITSETIQKVVQLAEKNRQEQRKRESQNIRRNQRSFQKGDPLFAYSSMMRAKKEAKEIAQVSEILLESTRILFRGETLPDGEEIPALDITSLQNILPNIDVSTFVANYTAFLSEDGQATADECLPKMLPCDHTSRYRTYSGWCNNLKFPHYGNAFTPLRHLTPPVYDD</sequence>
<dbReference type="CDD" id="cd09823">
    <property type="entry name" value="peroxinectin_like"/>
    <property type="match status" value="1"/>
</dbReference>
<dbReference type="PANTHER" id="PTHR11475:SF4">
    <property type="entry name" value="CHORION PEROXIDASE"/>
    <property type="match status" value="1"/>
</dbReference>
<dbReference type="PANTHER" id="PTHR11475">
    <property type="entry name" value="OXIDASE/PEROXIDASE"/>
    <property type="match status" value="1"/>
</dbReference>
<proteinExistence type="predicted"/>
<dbReference type="GO" id="GO:0004601">
    <property type="term" value="F:peroxidase activity"/>
    <property type="evidence" value="ECO:0007669"/>
    <property type="project" value="UniProtKB-KW"/>
</dbReference>
<dbReference type="AlphaFoldDB" id="A0A914CZA2"/>
<dbReference type="Proteomes" id="UP000887540">
    <property type="component" value="Unplaced"/>
</dbReference>
<dbReference type="Gene3D" id="1.10.640.10">
    <property type="entry name" value="Haem peroxidase domain superfamily, animal type"/>
    <property type="match status" value="2"/>
</dbReference>
<dbReference type="PROSITE" id="PS50292">
    <property type="entry name" value="PEROXIDASE_3"/>
    <property type="match status" value="2"/>
</dbReference>
<evidence type="ECO:0000256" key="2">
    <source>
        <dbReference type="ARBA" id="ARBA00022525"/>
    </source>
</evidence>
<dbReference type="InterPro" id="IPR037120">
    <property type="entry name" value="Haem_peroxidase_sf_animal"/>
</dbReference>
<feature type="signal peptide" evidence="6">
    <location>
        <begin position="1"/>
        <end position="19"/>
    </location>
</feature>
<protein>
    <submittedName>
        <fullName evidence="8">Peroxidase</fullName>
    </submittedName>
</protein>
<accession>A0A914CZA2</accession>
<keyword evidence="5" id="KW-0325">Glycoprotein</keyword>